<dbReference type="InterPro" id="IPR002496">
    <property type="entry name" value="PRib_AMP_CycHydrolase_dom"/>
</dbReference>
<dbReference type="KEGG" id="mhaz:BHR79_03980"/>
<feature type="binding site" evidence="7">
    <location>
        <position position="77"/>
    </location>
    <ligand>
        <name>Mg(2+)</name>
        <dbReference type="ChEBI" id="CHEBI:18420"/>
    </ligand>
</feature>
<keyword evidence="5 7" id="KW-0378">Hydrolase</keyword>
<comment type="cofactor">
    <cofactor evidence="7">
        <name>Zn(2+)</name>
        <dbReference type="ChEBI" id="CHEBI:29105"/>
    </cofactor>
    <text evidence="7">Binds 1 zinc ion per subunit.</text>
</comment>
<keyword evidence="7" id="KW-0460">Magnesium</keyword>
<dbReference type="UniPathway" id="UPA00031">
    <property type="reaction ID" value="UER00008"/>
</dbReference>
<evidence type="ECO:0000313" key="12">
    <source>
        <dbReference type="Proteomes" id="UP000186879"/>
    </source>
</evidence>
<dbReference type="FunFam" id="3.10.20.810:FF:000001">
    <property type="entry name" value="Histidine biosynthesis bifunctional protein HisIE"/>
    <property type="match status" value="1"/>
</dbReference>
<evidence type="ECO:0000259" key="8">
    <source>
        <dbReference type="Pfam" id="PF01502"/>
    </source>
</evidence>
<comment type="function">
    <text evidence="7">Catalyzes the hydrolysis of the adenine ring of phosphoribosyl-AMP.</text>
</comment>
<organism evidence="9 12">
    <name type="scientific">Methanohalophilus halophilus</name>
    <dbReference type="NCBI Taxonomy" id="2177"/>
    <lineage>
        <taxon>Archaea</taxon>
        <taxon>Methanobacteriati</taxon>
        <taxon>Methanobacteriota</taxon>
        <taxon>Stenosarchaea group</taxon>
        <taxon>Methanomicrobia</taxon>
        <taxon>Methanosarcinales</taxon>
        <taxon>Methanosarcinaceae</taxon>
        <taxon>Methanohalophilus</taxon>
    </lineage>
</organism>
<dbReference type="GO" id="GO:0005737">
    <property type="term" value="C:cytoplasm"/>
    <property type="evidence" value="ECO:0007669"/>
    <property type="project" value="UniProtKB-SubCell"/>
</dbReference>
<dbReference type="EC" id="3.5.4.19" evidence="7"/>
<evidence type="ECO:0000313" key="9">
    <source>
        <dbReference type="EMBL" id="APH38726.1"/>
    </source>
</evidence>
<evidence type="ECO:0000313" key="10">
    <source>
        <dbReference type="EMBL" id="RNI07921.1"/>
    </source>
</evidence>
<dbReference type="InterPro" id="IPR038019">
    <property type="entry name" value="PRib_AMP_CycHydrolase_sf"/>
</dbReference>
<dbReference type="OrthoDB" id="5853at2157"/>
<dbReference type="EMBL" id="CP017921">
    <property type="protein sequence ID" value="APH38726.1"/>
    <property type="molecule type" value="Genomic_DNA"/>
</dbReference>
<comment type="similarity">
    <text evidence="7">Belongs to the PRA-CH family.</text>
</comment>
<feature type="domain" description="Phosphoribosyl-AMP cyclohydrolase" evidence="8">
    <location>
        <begin position="28"/>
        <end position="101"/>
    </location>
</feature>
<dbReference type="GO" id="GO:0004636">
    <property type="term" value="F:phosphoribosyl-ATP diphosphatase activity"/>
    <property type="evidence" value="ECO:0007669"/>
    <property type="project" value="UniProtKB-ARBA"/>
</dbReference>
<dbReference type="PANTHER" id="PTHR42945:SF1">
    <property type="entry name" value="HISTIDINE BIOSYNTHESIS BIFUNCTIONAL PROTEIN HIS7"/>
    <property type="match status" value="1"/>
</dbReference>
<evidence type="ECO:0000256" key="2">
    <source>
        <dbReference type="ARBA" id="ARBA00005169"/>
    </source>
</evidence>
<comment type="subcellular location">
    <subcellularLocation>
        <location evidence="7">Cytoplasm</location>
    </subcellularLocation>
</comment>
<accession>A0A1L3Q1G9</accession>
<sequence>MIAIDDLKFKDNLIPAIVQDHETGDVLMFAYMNRESLEKTLASGIAHYWSRSRGKLWKKGESSGHIQYVKDILVDCDMDTLLLKVRQDGGACHVGYRSCFYRNIKGDIVGKRVFDPDDVY</sequence>
<evidence type="ECO:0000256" key="7">
    <source>
        <dbReference type="HAMAP-Rule" id="MF_01021"/>
    </source>
</evidence>
<keyword evidence="7" id="KW-0479">Metal-binding</keyword>
<dbReference type="GO" id="GO:0008270">
    <property type="term" value="F:zinc ion binding"/>
    <property type="evidence" value="ECO:0007669"/>
    <property type="project" value="UniProtKB-UniRule"/>
</dbReference>
<dbReference type="SUPFAM" id="SSF141734">
    <property type="entry name" value="HisI-like"/>
    <property type="match status" value="1"/>
</dbReference>
<dbReference type="Pfam" id="PF01502">
    <property type="entry name" value="PRA-CH"/>
    <property type="match status" value="1"/>
</dbReference>
<evidence type="ECO:0000313" key="14">
    <source>
        <dbReference type="Proteomes" id="UP000267921"/>
    </source>
</evidence>
<evidence type="ECO:0000313" key="13">
    <source>
        <dbReference type="Proteomes" id="UP000198669"/>
    </source>
</evidence>
<reference evidence="11 13" key="2">
    <citation type="submission" date="2016-10" db="EMBL/GenBank/DDBJ databases">
        <authorList>
            <person name="de Groot N.N."/>
        </authorList>
    </citation>
    <scope>NUCLEOTIDE SEQUENCE [LARGE SCALE GENOMIC DNA]</scope>
    <source>
        <strain evidence="11 13">Z-7982</strain>
    </source>
</reference>
<reference evidence="10 14" key="3">
    <citation type="submission" date="2018-10" db="EMBL/GenBank/DDBJ databases">
        <title>Cultivation of a novel Methanohalophilus strain from Kebrit Deep of the Red Sea and a genomic comparison of members of the genus Methanohalophilus.</title>
        <authorList>
            <person name="Guan Y."/>
            <person name="Ngugi D.K."/>
            <person name="Stingl U."/>
        </authorList>
    </citation>
    <scope>NUCLEOTIDE SEQUENCE [LARGE SCALE GENOMIC DNA]</scope>
    <source>
        <strain evidence="10 14">DSM 3094</strain>
    </source>
</reference>
<dbReference type="Gene3D" id="4.10.80.70">
    <property type="match status" value="1"/>
</dbReference>
<dbReference type="PANTHER" id="PTHR42945">
    <property type="entry name" value="HISTIDINE BIOSYNTHESIS BIFUNCTIONAL PROTEIN"/>
    <property type="match status" value="1"/>
</dbReference>
<evidence type="ECO:0000256" key="3">
    <source>
        <dbReference type="ARBA" id="ARBA00022490"/>
    </source>
</evidence>
<dbReference type="Proteomes" id="UP000267921">
    <property type="component" value="Unassembled WGS sequence"/>
</dbReference>
<dbReference type="RefSeq" id="WP_072561176.1">
    <property type="nucleotide sequence ID" value="NZ_CP017921.1"/>
</dbReference>
<comment type="subunit">
    <text evidence="7">Homodimer.</text>
</comment>
<feature type="binding site" evidence="7">
    <location>
        <position position="79"/>
    </location>
    <ligand>
        <name>Mg(2+)</name>
        <dbReference type="ChEBI" id="CHEBI:18420"/>
    </ligand>
</feature>
<comment type="pathway">
    <text evidence="2 7">Amino-acid biosynthesis; L-histidine biosynthesis; L-histidine from 5-phospho-alpha-D-ribose 1-diphosphate: step 3/9.</text>
</comment>
<dbReference type="EMBL" id="RJJG01000006">
    <property type="protein sequence ID" value="RNI07921.1"/>
    <property type="molecule type" value="Genomic_DNA"/>
</dbReference>
<feature type="binding site" evidence="7">
    <location>
        <position position="92"/>
    </location>
    <ligand>
        <name>Zn(2+)</name>
        <dbReference type="ChEBI" id="CHEBI:29105"/>
        <note>ligand shared between dimeric partners</note>
    </ligand>
</feature>
<proteinExistence type="inferred from homology"/>
<dbReference type="HAMAP" id="MF_01021">
    <property type="entry name" value="HisI"/>
    <property type="match status" value="1"/>
</dbReference>
<name>A0A1L3Q1G9_9EURY</name>
<evidence type="ECO:0000256" key="1">
    <source>
        <dbReference type="ARBA" id="ARBA00000024"/>
    </source>
</evidence>
<dbReference type="Proteomes" id="UP000186879">
    <property type="component" value="Chromosome"/>
</dbReference>
<keyword evidence="6 7" id="KW-0368">Histidine biosynthesis</keyword>
<evidence type="ECO:0000256" key="6">
    <source>
        <dbReference type="ARBA" id="ARBA00023102"/>
    </source>
</evidence>
<dbReference type="GO" id="GO:0004635">
    <property type="term" value="F:phosphoribosyl-AMP cyclohydrolase activity"/>
    <property type="evidence" value="ECO:0007669"/>
    <property type="project" value="UniProtKB-UniRule"/>
</dbReference>
<dbReference type="EMBL" id="FNMU01000004">
    <property type="protein sequence ID" value="SDW75452.1"/>
    <property type="molecule type" value="Genomic_DNA"/>
</dbReference>
<keyword evidence="12" id="KW-1185">Reference proteome</keyword>
<comment type="catalytic activity">
    <reaction evidence="1 7">
        <text>1-(5-phospho-beta-D-ribosyl)-5'-AMP + H2O = 1-(5-phospho-beta-D-ribosyl)-5-[(5-phospho-beta-D-ribosylamino)methylideneamino]imidazole-4-carboxamide</text>
        <dbReference type="Rhea" id="RHEA:20049"/>
        <dbReference type="ChEBI" id="CHEBI:15377"/>
        <dbReference type="ChEBI" id="CHEBI:58435"/>
        <dbReference type="ChEBI" id="CHEBI:59457"/>
        <dbReference type="EC" id="3.5.4.19"/>
    </reaction>
</comment>
<dbReference type="Gene3D" id="3.10.20.810">
    <property type="entry name" value="Phosphoribosyl-AMP cyclohydrolase"/>
    <property type="match status" value="1"/>
</dbReference>
<keyword evidence="3 7" id="KW-0963">Cytoplasm</keyword>
<protein>
    <recommendedName>
        <fullName evidence="7">Phosphoribosyl-AMP cyclohydrolase</fullName>
        <shortName evidence="7">PRA-CH</shortName>
        <ecNumber evidence="7">3.5.4.19</ecNumber>
    </recommendedName>
</protein>
<dbReference type="GO" id="GO:0000287">
    <property type="term" value="F:magnesium ion binding"/>
    <property type="evidence" value="ECO:0007669"/>
    <property type="project" value="UniProtKB-UniRule"/>
</dbReference>
<gene>
    <name evidence="7 10" type="primary">hisI</name>
    <name evidence="9" type="ORF">BHR79_03980</name>
    <name evidence="10" type="ORF">EFE40_08155</name>
    <name evidence="11" type="ORF">SAMN04515625_1578</name>
</gene>
<feature type="binding site" evidence="7">
    <location>
        <position position="76"/>
    </location>
    <ligand>
        <name>Zn(2+)</name>
        <dbReference type="ChEBI" id="CHEBI:29105"/>
        <note>ligand shared between dimeric partners</note>
    </ligand>
</feature>
<dbReference type="Proteomes" id="UP000198669">
    <property type="component" value="Unassembled WGS sequence"/>
</dbReference>
<reference evidence="9 12" key="1">
    <citation type="submission" date="2016-10" db="EMBL/GenBank/DDBJ databases">
        <title>Methanohalophilus halophilus.</title>
        <authorList>
            <person name="L'haridon S."/>
        </authorList>
    </citation>
    <scope>NUCLEOTIDE SEQUENCE [LARGE SCALE GENOMIC DNA]</scope>
    <source>
        <strain evidence="9 12">Z-7982</strain>
    </source>
</reference>
<evidence type="ECO:0000256" key="4">
    <source>
        <dbReference type="ARBA" id="ARBA00022605"/>
    </source>
</evidence>
<dbReference type="GeneID" id="30582894"/>
<keyword evidence="7" id="KW-0862">Zinc</keyword>
<comment type="cofactor">
    <cofactor evidence="7">
        <name>Mg(2+)</name>
        <dbReference type="ChEBI" id="CHEBI:18420"/>
    </cofactor>
    <text evidence="7">Binds 1 Mg(2+) ion per subunit.</text>
</comment>
<dbReference type="GO" id="GO:0000105">
    <property type="term" value="P:L-histidine biosynthetic process"/>
    <property type="evidence" value="ECO:0007669"/>
    <property type="project" value="UniProtKB-UniRule"/>
</dbReference>
<dbReference type="AlphaFoldDB" id="A0A1L3Q1G9"/>
<keyword evidence="4 7" id="KW-0028">Amino-acid biosynthesis</keyword>
<evidence type="ECO:0000256" key="5">
    <source>
        <dbReference type="ARBA" id="ARBA00022801"/>
    </source>
</evidence>
<dbReference type="NCBIfam" id="NF000768">
    <property type="entry name" value="PRK00051.1"/>
    <property type="match status" value="1"/>
</dbReference>
<dbReference type="InterPro" id="IPR026660">
    <property type="entry name" value="PRA-CH"/>
</dbReference>
<dbReference type="STRING" id="2177.BHR79_03980"/>
<feature type="binding site" evidence="7">
    <location>
        <position position="99"/>
    </location>
    <ligand>
        <name>Zn(2+)</name>
        <dbReference type="ChEBI" id="CHEBI:29105"/>
        <note>ligand shared between dimeric partners</note>
    </ligand>
</feature>
<feature type="binding site" evidence="7">
    <location>
        <position position="75"/>
    </location>
    <ligand>
        <name>Mg(2+)</name>
        <dbReference type="ChEBI" id="CHEBI:18420"/>
    </ligand>
</feature>
<evidence type="ECO:0000313" key="11">
    <source>
        <dbReference type="EMBL" id="SDW75452.1"/>
    </source>
</evidence>